<protein>
    <submittedName>
        <fullName evidence="3">ABC transporter, quaternary amine uptake transporter (QAT) family, substrate-binding protein, putative</fullName>
    </submittedName>
</protein>
<dbReference type="InterPro" id="IPR007210">
    <property type="entry name" value="ABC_Gly_betaine_transp_sub-bd"/>
</dbReference>
<dbReference type="Gene3D" id="3.40.190.100">
    <property type="entry name" value="Glycine betaine-binding periplasmic protein, domain 2"/>
    <property type="match status" value="1"/>
</dbReference>
<dbReference type="Pfam" id="PF04069">
    <property type="entry name" value="OpuAC"/>
    <property type="match status" value="1"/>
</dbReference>
<gene>
    <name evidence="3" type="ORF">VEx25_B0414</name>
</gene>
<evidence type="ECO:0000256" key="1">
    <source>
        <dbReference type="SAM" id="SignalP"/>
    </source>
</evidence>
<dbReference type="CDD" id="cd13641">
    <property type="entry name" value="PBP2_HisX_like"/>
    <property type="match status" value="1"/>
</dbReference>
<reference evidence="4" key="1">
    <citation type="submission" date="2006-10" db="EMBL/GenBank/DDBJ databases">
        <authorList>
            <person name="Heidelberg J."/>
            <person name="Sebastian Y."/>
        </authorList>
    </citation>
    <scope>NUCLEOTIDE SEQUENCE [LARGE SCALE GENOMIC DNA]</scope>
    <source>
        <strain evidence="4">EX25</strain>
    </source>
</reference>
<proteinExistence type="predicted"/>
<organism evidence="3 4">
    <name type="scientific">Vibrio antiquarius (strain Ex25)</name>
    <dbReference type="NCBI Taxonomy" id="150340"/>
    <lineage>
        <taxon>Bacteria</taxon>
        <taxon>Pseudomonadati</taxon>
        <taxon>Pseudomonadota</taxon>
        <taxon>Gammaproteobacteria</taxon>
        <taxon>Vibrionales</taxon>
        <taxon>Vibrionaceae</taxon>
        <taxon>Vibrio</taxon>
        <taxon>Vibrio diabolicus subgroup</taxon>
    </lineage>
</organism>
<keyword evidence="1" id="KW-0732">Signal</keyword>
<evidence type="ECO:0000313" key="4">
    <source>
        <dbReference type="Proteomes" id="UP000242664"/>
    </source>
</evidence>
<feature type="domain" description="ABC-type glycine betaine transport system substrate-binding" evidence="2">
    <location>
        <begin position="36"/>
        <end position="312"/>
    </location>
</feature>
<sequence>MTTTRKFSHMKTTPSLLSVLLLSALSTHANADECGKITIADMNWNSASLMAHIDQFVLNEGYQCDAELIPGDSVPTGTSMIEKGQPDVAPELWTNGIKEALDKGIADKRLRIAGESLVNGGEEGFWVPAYLVKQYPELATIEGVIKHAKLFEHPEDDDKFAFYSCPAGWTCQITSGHLFNALGLSEHGFEMVDPGSGAALAGTIAKAYDRKMPWFGYYWSPTPVLGKYDMVKVDFGSGTDLEEYRNCTTQPDCASPKVTMYPPSPVRTVTTEAFANKEPQAFAYLQKRGFTNEQMSEMLAWMEDNYADGEEAMFYFFNTYPDLWKGWVSEDVAMKIEKAL</sequence>
<accession>A0ABM9WUB7</accession>
<evidence type="ECO:0000313" key="3">
    <source>
        <dbReference type="EMBL" id="EDN56935.1"/>
    </source>
</evidence>
<name>A0ABM9WUB7_VIBAE</name>
<evidence type="ECO:0000259" key="2">
    <source>
        <dbReference type="Pfam" id="PF04069"/>
    </source>
</evidence>
<feature type="chain" id="PRO_5046647069" evidence="1">
    <location>
        <begin position="32"/>
        <end position="340"/>
    </location>
</feature>
<keyword evidence="4" id="KW-1185">Reference proteome</keyword>
<dbReference type="SUPFAM" id="SSF53850">
    <property type="entry name" value="Periplasmic binding protein-like II"/>
    <property type="match status" value="1"/>
</dbReference>
<feature type="signal peptide" evidence="1">
    <location>
        <begin position="1"/>
        <end position="31"/>
    </location>
</feature>
<dbReference type="EMBL" id="DS267824">
    <property type="protein sequence ID" value="EDN56935.1"/>
    <property type="molecule type" value="Genomic_DNA"/>
</dbReference>
<dbReference type="Proteomes" id="UP000242664">
    <property type="component" value="Unassembled WGS sequence"/>
</dbReference>